<dbReference type="Pfam" id="PF03478">
    <property type="entry name" value="Beta-prop_KIB1-4"/>
    <property type="match status" value="1"/>
</dbReference>
<dbReference type="Gramene" id="TraesLDM3D03G01973540.1">
    <property type="protein sequence ID" value="TraesLDM3D03G01973540.1.CDS1"/>
    <property type="gene ID" value="TraesLDM3D03G01973540"/>
</dbReference>
<sequence length="404" mass="45106">MAAAAADVLLPSKRQKNNPSCLGTLPVLPATATADWSSLQPDIVRHIANSFLTTDDVDCYMDLRAVCHNWRCATDDPKDDTSDPRFLPYRWIILNDAFQSGTRRLLVNTSTGRFLHRELPLLRDYYVITTTLTGFFILTDRSPPHAARVFNPLTGGTIPFTVPVPPEVNVAGSICFDFTLPLLTLLCDSSHKLYMARPDQFEVEDHKFPVYSFIRRAVVGGLIGRWWGSAGMADVIGKILGVAESLRAHPLKFFSTDPPEMGSADNARCFLMDFGGHLLAIIKGQGLIQVFKCDDENGTLSHVKSIIKHAIFIGHHRCLAVNTDMFPSIEANCIYYTEHLGSSARIWKFNIEDRKVETVSEAVDFAKKDKQFVLVADRPFTIIQLLSSYTINIQDSELALQQIT</sequence>
<dbReference type="Gramene" id="TraesJUL3D03G01993220.1">
    <property type="protein sequence ID" value="TraesJUL3D03G01993220.1.CDS1"/>
    <property type="gene ID" value="TraesJUL3D03G01993220"/>
</dbReference>
<reference evidence="2" key="1">
    <citation type="submission" date="2018-08" db="EMBL/GenBank/DDBJ databases">
        <authorList>
            <person name="Rossello M."/>
        </authorList>
    </citation>
    <scope>NUCLEOTIDE SEQUENCE [LARGE SCALE GENOMIC DNA]</scope>
    <source>
        <strain evidence="2">cv. Chinese Spring</strain>
    </source>
</reference>
<dbReference type="Proteomes" id="UP000019116">
    <property type="component" value="Chromosome 3D"/>
</dbReference>
<dbReference type="GeneID" id="123080535"/>
<proteinExistence type="predicted"/>
<dbReference type="OrthoDB" id="688438at2759"/>
<keyword evidence="3" id="KW-1185">Reference proteome</keyword>
<dbReference type="Gramene" id="TraesSYM3D03G02000050.1">
    <property type="protein sequence ID" value="TraesSYM3D03G02000050.1.CDS1"/>
    <property type="gene ID" value="TraesSYM3D03G02000050"/>
</dbReference>
<dbReference type="PANTHER" id="PTHR33165">
    <property type="entry name" value="F-BOX DOMAIN CONTAINING PROTEIN-LIKE-RELATED"/>
    <property type="match status" value="1"/>
</dbReference>
<reference evidence="2" key="2">
    <citation type="submission" date="2018-10" db="UniProtKB">
        <authorList>
            <consortium name="EnsemblPlants"/>
        </authorList>
    </citation>
    <scope>IDENTIFICATION</scope>
</reference>
<dbReference type="Gramene" id="TraesRN3D0101056700.1">
    <property type="protein sequence ID" value="TraesRN3D0101056700.1"/>
    <property type="gene ID" value="TraesRN3D0101056700"/>
</dbReference>
<dbReference type="Gramene" id="TraesCS3D03G1012000.1">
    <property type="protein sequence ID" value="TraesCS3D03G1012000.1.CDS1"/>
    <property type="gene ID" value="TraesCS3D03G1012000"/>
</dbReference>
<dbReference type="Gramene" id="TraesWEE_scaffold_020742_01G000200.1">
    <property type="protein sequence ID" value="TraesWEE_scaffold_020742_01G000200.1"/>
    <property type="gene ID" value="TraesWEE_scaffold_020742_01G000200"/>
</dbReference>
<dbReference type="InterPro" id="IPR005174">
    <property type="entry name" value="KIB1-4_b-propeller"/>
</dbReference>
<dbReference type="Gramene" id="TraesJAG3D03G01983240.1">
    <property type="protein sequence ID" value="TraesJAG3D03G01983240.1.CDS1"/>
    <property type="gene ID" value="TraesJAG3D03G01983240"/>
</dbReference>
<gene>
    <name evidence="2" type="primary">LOC123080535</name>
</gene>
<dbReference type="RefSeq" id="XP_044359398.1">
    <property type="nucleotide sequence ID" value="XM_044503463.1"/>
</dbReference>
<evidence type="ECO:0000313" key="2">
    <source>
        <dbReference type="EnsemblPlants" id="TraesCS3D02G459700.1.cds1"/>
    </source>
</evidence>
<protein>
    <recommendedName>
        <fullName evidence="1">KIB1-4 beta-propeller domain-containing protein</fullName>
    </recommendedName>
</protein>
<name>A0A3B6H1Q9_WHEAT</name>
<dbReference type="Gramene" id="TraesARI3D03G02009270.1">
    <property type="protein sequence ID" value="TraesARI3D03G02009270.1.CDS1"/>
    <property type="gene ID" value="TraesARI3D03G02009270"/>
</dbReference>
<dbReference type="Gramene" id="TraesLAC3D03G01917330.1">
    <property type="protein sequence ID" value="TraesLAC3D03G01917330.1.CDS1"/>
    <property type="gene ID" value="TraesLAC3D03G01917330"/>
</dbReference>
<accession>A0A3B6H1Q9</accession>
<dbReference type="Gramene" id="TraesNOR3D03G02001620.1">
    <property type="protein sequence ID" value="TraesNOR3D03G02001620.1.CDS1"/>
    <property type="gene ID" value="TraesNOR3D03G02001620"/>
</dbReference>
<feature type="domain" description="KIB1-4 beta-propeller" evidence="1">
    <location>
        <begin position="116"/>
        <end position="342"/>
    </location>
</feature>
<dbReference type="AlphaFoldDB" id="A0A3B6H1Q9"/>
<dbReference type="Gramene" id="TraesPARA_EIv1.0_1159720.1">
    <property type="protein sequence ID" value="TraesPARA_EIv1.0_1159720.1.CDS1"/>
    <property type="gene ID" value="TraesPARA_EIv1.0_1159720"/>
</dbReference>
<evidence type="ECO:0000259" key="1">
    <source>
        <dbReference type="Pfam" id="PF03478"/>
    </source>
</evidence>
<dbReference type="PANTHER" id="PTHR33165:SF99">
    <property type="entry name" value="DUF295 DOMAIN-CONTAINING PROTEIN"/>
    <property type="match status" value="1"/>
</dbReference>
<dbReference type="Gramene" id="TraesCAD_scaffold_019351_01G000200.1">
    <property type="protein sequence ID" value="TraesCAD_scaffold_019351_01G000200.1"/>
    <property type="gene ID" value="TraesCAD_scaffold_019351_01G000200"/>
</dbReference>
<evidence type="ECO:0000313" key="3">
    <source>
        <dbReference type="Proteomes" id="UP000019116"/>
    </source>
</evidence>
<dbReference type="Gramene" id="TraesROB_scaffold_085166_01G000200.1">
    <property type="protein sequence ID" value="TraesROB_scaffold_085166_01G000200.1"/>
    <property type="gene ID" value="TraesROB_scaffold_085166_01G000200"/>
</dbReference>
<dbReference type="RefSeq" id="XP_044359399.1">
    <property type="nucleotide sequence ID" value="XM_044503464.1"/>
</dbReference>
<dbReference type="OMA" id="EMGSADN"/>
<dbReference type="EnsemblPlants" id="TraesCS3D02G459700.1">
    <property type="protein sequence ID" value="TraesCS3D02G459700.1.cds1"/>
    <property type="gene ID" value="TraesCS3D02G459700"/>
</dbReference>
<dbReference type="Gramene" id="TraesCS3D02G459700.1">
    <property type="protein sequence ID" value="TraesCS3D02G459700.1.cds1"/>
    <property type="gene ID" value="TraesCS3D02G459700"/>
</dbReference>
<organism evidence="2">
    <name type="scientific">Triticum aestivum</name>
    <name type="common">Wheat</name>
    <dbReference type="NCBI Taxonomy" id="4565"/>
    <lineage>
        <taxon>Eukaryota</taxon>
        <taxon>Viridiplantae</taxon>
        <taxon>Streptophyta</taxon>
        <taxon>Embryophyta</taxon>
        <taxon>Tracheophyta</taxon>
        <taxon>Spermatophyta</taxon>
        <taxon>Magnoliopsida</taxon>
        <taxon>Liliopsida</taxon>
        <taxon>Poales</taxon>
        <taxon>Poaceae</taxon>
        <taxon>BOP clade</taxon>
        <taxon>Pooideae</taxon>
        <taxon>Triticodae</taxon>
        <taxon>Triticeae</taxon>
        <taxon>Triticinae</taxon>
        <taxon>Triticum</taxon>
    </lineage>
</organism>
<dbReference type="Gramene" id="TraesSTA3D03G01970460.1">
    <property type="protein sequence ID" value="TraesSTA3D03G01970460.1.CDS1"/>
    <property type="gene ID" value="TraesSTA3D03G01970460"/>
</dbReference>
<dbReference type="Gramene" id="TraesCLE_scaffold_095770_01G000200.1">
    <property type="protein sequence ID" value="TraesCLE_scaffold_095770_01G000200.1"/>
    <property type="gene ID" value="TraesCLE_scaffold_095770_01G000200"/>
</dbReference>